<dbReference type="PROSITE" id="PS51186">
    <property type="entry name" value="GNAT"/>
    <property type="match status" value="1"/>
</dbReference>
<evidence type="ECO:0000259" key="1">
    <source>
        <dbReference type="PROSITE" id="PS51186"/>
    </source>
</evidence>
<gene>
    <name evidence="2" type="ORF">EAS64_34930</name>
</gene>
<evidence type="ECO:0000313" key="3">
    <source>
        <dbReference type="Proteomes" id="UP000460272"/>
    </source>
</evidence>
<dbReference type="Proteomes" id="UP000460272">
    <property type="component" value="Unassembled WGS sequence"/>
</dbReference>
<keyword evidence="2" id="KW-0808">Transferase</keyword>
<accession>A0A6P2BTP8</accession>
<dbReference type="CDD" id="cd04301">
    <property type="entry name" value="NAT_SF"/>
    <property type="match status" value="1"/>
</dbReference>
<proteinExistence type="predicted"/>
<dbReference type="InterPro" id="IPR000182">
    <property type="entry name" value="GNAT_dom"/>
</dbReference>
<feature type="domain" description="N-acetyltransferase" evidence="1">
    <location>
        <begin position="112"/>
        <end position="263"/>
    </location>
</feature>
<dbReference type="SUPFAM" id="SSF55729">
    <property type="entry name" value="Acyl-CoA N-acyltransferases (Nat)"/>
    <property type="match status" value="1"/>
</dbReference>
<dbReference type="InterPro" id="IPR016181">
    <property type="entry name" value="Acyl_CoA_acyltransferase"/>
</dbReference>
<reference evidence="2 3" key="1">
    <citation type="submission" date="2018-11" db="EMBL/GenBank/DDBJ databases">
        <title>Trebonia kvetii gen.nov., sp.nov., a novel acidophilic actinobacterium, and proposal of the new actinobacterial family Treboniaceae fam. nov.</title>
        <authorList>
            <person name="Rapoport D."/>
            <person name="Sagova-Mareckova M."/>
            <person name="Sedlacek I."/>
            <person name="Provaznik J."/>
            <person name="Kralova S."/>
            <person name="Pavlinic D."/>
            <person name="Benes V."/>
            <person name="Kopecky J."/>
        </authorList>
    </citation>
    <scope>NUCLEOTIDE SEQUENCE [LARGE SCALE GENOMIC DNA]</scope>
    <source>
        <strain evidence="2 3">15Tr583</strain>
    </source>
</reference>
<organism evidence="2 3">
    <name type="scientific">Trebonia kvetii</name>
    <dbReference type="NCBI Taxonomy" id="2480626"/>
    <lineage>
        <taxon>Bacteria</taxon>
        <taxon>Bacillati</taxon>
        <taxon>Actinomycetota</taxon>
        <taxon>Actinomycetes</taxon>
        <taxon>Streptosporangiales</taxon>
        <taxon>Treboniaceae</taxon>
        <taxon>Trebonia</taxon>
    </lineage>
</organism>
<name>A0A6P2BTP8_9ACTN</name>
<dbReference type="RefSeq" id="WP_145860128.1">
    <property type="nucleotide sequence ID" value="NZ_RPFW01000008.1"/>
</dbReference>
<evidence type="ECO:0000313" key="2">
    <source>
        <dbReference type="EMBL" id="TVZ00583.1"/>
    </source>
</evidence>
<dbReference type="Pfam" id="PF00583">
    <property type="entry name" value="Acetyltransf_1"/>
    <property type="match status" value="1"/>
</dbReference>
<dbReference type="EMBL" id="RPFW01000008">
    <property type="protein sequence ID" value="TVZ00583.1"/>
    <property type="molecule type" value="Genomic_DNA"/>
</dbReference>
<keyword evidence="3" id="KW-1185">Reference proteome</keyword>
<dbReference type="GO" id="GO:0016747">
    <property type="term" value="F:acyltransferase activity, transferring groups other than amino-acyl groups"/>
    <property type="evidence" value="ECO:0007669"/>
    <property type="project" value="InterPro"/>
</dbReference>
<dbReference type="Gene3D" id="3.40.630.30">
    <property type="match status" value="1"/>
</dbReference>
<sequence>MPLSQSSVAAASAAWVWIPDNATVVDDAGYCLVRFPDYFDHQLDVVAFRPHGPLGDAVDAVLERARAFGLPKVRWQVRLYDPPGLVAELEARGGALESMLDVLASDLSGGTASLPSLPPPSVEVTVRWATDVQTQRDGSAVGVAAFGGALPPEDRLEQEADRDAATVPAGRGGMVVAYADGEPAGSGGVMMADGVARLWGGAVVPAARGRGIYRAVLAERLSYAVTHGASMALVKGKIDTSGPILRRAGFTAFGQEPNYDVPL</sequence>
<comment type="caution">
    <text evidence="2">The sequence shown here is derived from an EMBL/GenBank/DDBJ whole genome shotgun (WGS) entry which is preliminary data.</text>
</comment>
<dbReference type="OrthoDB" id="4375873at2"/>
<dbReference type="AlphaFoldDB" id="A0A6P2BTP8"/>
<protein>
    <submittedName>
        <fullName evidence="2">GNAT family N-acetyltransferase</fullName>
    </submittedName>
</protein>